<evidence type="ECO:0000313" key="2">
    <source>
        <dbReference type="Proteomes" id="UP001589609"/>
    </source>
</evidence>
<dbReference type="EMBL" id="JBHMAF010000032">
    <property type="protein sequence ID" value="MFB9758411.1"/>
    <property type="molecule type" value="Genomic_DNA"/>
</dbReference>
<name>A0ABV5WDG8_9BACI</name>
<organism evidence="1 2">
    <name type="scientific">Ectobacillus funiculus</name>
    <dbReference type="NCBI Taxonomy" id="137993"/>
    <lineage>
        <taxon>Bacteria</taxon>
        <taxon>Bacillati</taxon>
        <taxon>Bacillota</taxon>
        <taxon>Bacilli</taxon>
        <taxon>Bacillales</taxon>
        <taxon>Bacillaceae</taxon>
        <taxon>Ectobacillus</taxon>
    </lineage>
</organism>
<proteinExistence type="predicted"/>
<protein>
    <submittedName>
        <fullName evidence="1">Uncharacterized protein</fullName>
    </submittedName>
</protein>
<sequence length="84" mass="9580">MDNVERIIESSGVLVETMKKYLYIVDAQIERLEAAIDGIQQVVLEEGQSSTLPNGKTVNWREKLCSREKELKIMKELRDKIAAS</sequence>
<dbReference type="RefSeq" id="WP_129730714.1">
    <property type="nucleotide sequence ID" value="NZ_JBHMAF010000032.1"/>
</dbReference>
<keyword evidence="2" id="KW-1185">Reference proteome</keyword>
<gene>
    <name evidence="1" type="ORF">ACFFMS_07740</name>
</gene>
<comment type="caution">
    <text evidence="1">The sequence shown here is derived from an EMBL/GenBank/DDBJ whole genome shotgun (WGS) entry which is preliminary data.</text>
</comment>
<reference evidence="1 2" key="1">
    <citation type="submission" date="2024-09" db="EMBL/GenBank/DDBJ databases">
        <authorList>
            <person name="Sun Q."/>
            <person name="Mori K."/>
        </authorList>
    </citation>
    <scope>NUCLEOTIDE SEQUENCE [LARGE SCALE GENOMIC DNA]</scope>
    <source>
        <strain evidence="1 2">JCM 11201</strain>
    </source>
</reference>
<dbReference type="Proteomes" id="UP001589609">
    <property type="component" value="Unassembled WGS sequence"/>
</dbReference>
<evidence type="ECO:0000313" key="1">
    <source>
        <dbReference type="EMBL" id="MFB9758411.1"/>
    </source>
</evidence>
<accession>A0ABV5WDG8</accession>